<dbReference type="AlphaFoldDB" id="B9Y2S4"/>
<name>B9Y2S4_9FIRM</name>
<sequence length="44" mass="5336">MFEVNRTELADQARTMNFVRDTLEKVLRLTEILNYLVFSSHTFW</sequence>
<dbReference type="EMBL" id="ACCF01000005">
    <property type="protein sequence ID" value="EEF69704.1"/>
    <property type="molecule type" value="Genomic_DNA"/>
</dbReference>
<accession>B9Y2S4</accession>
<dbReference type="Proteomes" id="UP000005950">
    <property type="component" value="Unassembled WGS sequence"/>
</dbReference>
<comment type="caution">
    <text evidence="1">The sequence shown here is derived from an EMBL/GenBank/DDBJ whole genome shotgun (WGS) entry which is preliminary data.</text>
</comment>
<organism evidence="1 2">
    <name type="scientific">Holdemania filiformis DSM 12042</name>
    <dbReference type="NCBI Taxonomy" id="545696"/>
    <lineage>
        <taxon>Bacteria</taxon>
        <taxon>Bacillati</taxon>
        <taxon>Bacillota</taxon>
        <taxon>Erysipelotrichia</taxon>
        <taxon>Erysipelotrichales</taxon>
        <taxon>Erysipelotrichaceae</taxon>
        <taxon>Holdemania</taxon>
    </lineage>
</organism>
<reference evidence="1 2" key="1">
    <citation type="submission" date="2008-12" db="EMBL/GenBank/DDBJ databases">
        <authorList>
            <person name="Fulton L."/>
            <person name="Clifton S."/>
            <person name="Fulton B."/>
            <person name="Xu J."/>
            <person name="Minx P."/>
            <person name="Pepin K.H."/>
            <person name="Johnson M."/>
            <person name="Bhonagiri V."/>
            <person name="Nash W.E."/>
            <person name="Mardis E.R."/>
            <person name="Wilson R.K."/>
        </authorList>
    </citation>
    <scope>NUCLEOTIDE SEQUENCE [LARGE SCALE GENOMIC DNA]</scope>
    <source>
        <strain evidence="1 2">DSM 12042</strain>
    </source>
</reference>
<evidence type="ECO:0000313" key="1">
    <source>
        <dbReference type="EMBL" id="EEF69704.1"/>
    </source>
</evidence>
<gene>
    <name evidence="1" type="ORF">HOLDEFILI_00099</name>
</gene>
<reference evidence="1 2" key="2">
    <citation type="submission" date="2009-02" db="EMBL/GenBank/DDBJ databases">
        <title>Draft genome sequence of Holdemania filiformis DSM 12042.</title>
        <authorList>
            <person name="Sudarsanam P."/>
            <person name="Ley R."/>
            <person name="Guruge J."/>
            <person name="Turnbaugh P.J."/>
            <person name="Mahowald M."/>
            <person name="Liep D."/>
            <person name="Gordon J."/>
        </authorList>
    </citation>
    <scope>NUCLEOTIDE SEQUENCE [LARGE SCALE GENOMIC DNA]</scope>
    <source>
        <strain evidence="1 2">DSM 12042</strain>
    </source>
</reference>
<protein>
    <submittedName>
        <fullName evidence="1">Uncharacterized protein</fullName>
    </submittedName>
</protein>
<dbReference type="HOGENOM" id="CLU_3217185_0_0_9"/>
<dbReference type="STRING" id="545696.HOLDEFILI_00099"/>
<proteinExistence type="predicted"/>
<evidence type="ECO:0000313" key="2">
    <source>
        <dbReference type="Proteomes" id="UP000005950"/>
    </source>
</evidence>